<dbReference type="AlphaFoldDB" id="A0A450SZI0"/>
<feature type="transmembrane region" description="Helical" evidence="1">
    <location>
        <begin position="184"/>
        <end position="203"/>
    </location>
</feature>
<feature type="transmembrane region" description="Helical" evidence="1">
    <location>
        <begin position="246"/>
        <end position="265"/>
    </location>
</feature>
<sequence length="476" mass="51944">MITVIARKEALEIVRDGRFRWAAVSVLLLLLVALLSGVAHYDRVLQQRADASATVRTVWTTQQDKNPHVAGCTSGGIWAFKPITPLAMLDYGVTTYTGTALLMRAHRIQHATYRPVDDATGVARLGELTAAVVLQWLIPLLIVFLAFDTFAGERQRGTLRQLMSLGVAPGALTLGKALGLAAPLGAVLVPASVVGAAALLLGPSAEWSAWSLPRLGALTLVYLAYFAMFIGLSLIVSMLARTPRTALLLLLAFWFGNAFVAPRLANDVADAVRPGLDPVAFAMKKQTISKAAHGKFQERGEAITERLMKESGVETPEELSVNVPGLNFMEAEANDAPALRALYDELGDAFEAQNRIVQAGALLAPLLAVQSLSMALAGTDYAHHRHFARSAEDYRFNFIQILNRDLRDNARPGDQWDSKYTAGSDLWESIPAFNYEPPDLGWAIRHQVIALVMLAIWLVGLWIFTRWAVRNMDPNA</sequence>
<name>A0A450SZI0_9GAMM</name>
<dbReference type="InterPro" id="IPR021913">
    <property type="entry name" value="DUF3526"/>
</dbReference>
<dbReference type="GO" id="GO:0140359">
    <property type="term" value="F:ABC-type transporter activity"/>
    <property type="evidence" value="ECO:0007669"/>
    <property type="project" value="InterPro"/>
</dbReference>
<dbReference type="PANTHER" id="PTHR43471">
    <property type="entry name" value="ABC TRANSPORTER PERMEASE"/>
    <property type="match status" value="1"/>
</dbReference>
<feature type="transmembrane region" description="Helical" evidence="1">
    <location>
        <begin position="448"/>
        <end position="469"/>
    </location>
</feature>
<keyword evidence="1" id="KW-1133">Transmembrane helix</keyword>
<dbReference type="PANTHER" id="PTHR43471:SF1">
    <property type="entry name" value="ABC TRANSPORTER PERMEASE PROTEIN NOSY-RELATED"/>
    <property type="match status" value="1"/>
</dbReference>
<evidence type="ECO:0000313" key="3">
    <source>
        <dbReference type="EMBL" id="VFJ59649.1"/>
    </source>
</evidence>
<dbReference type="Pfam" id="PF12040">
    <property type="entry name" value="DUF3526"/>
    <property type="match status" value="1"/>
</dbReference>
<dbReference type="EMBL" id="CAADFD010000049">
    <property type="protein sequence ID" value="VFJ59649.1"/>
    <property type="molecule type" value="Genomic_DNA"/>
</dbReference>
<reference evidence="3" key="1">
    <citation type="submission" date="2019-02" db="EMBL/GenBank/DDBJ databases">
        <authorList>
            <person name="Gruber-Vodicka R. H."/>
            <person name="Seah K. B. B."/>
        </authorList>
    </citation>
    <scope>NUCLEOTIDE SEQUENCE</scope>
    <source>
        <strain evidence="3">BECK_BZ106</strain>
        <strain evidence="2">BECK_BZ15</strain>
    </source>
</reference>
<dbReference type="Pfam" id="PF12679">
    <property type="entry name" value="ABC2_membrane_2"/>
    <property type="match status" value="1"/>
</dbReference>
<feature type="transmembrane region" description="Helical" evidence="1">
    <location>
        <begin position="21"/>
        <end position="41"/>
    </location>
</feature>
<proteinExistence type="predicted"/>
<accession>A0A450SZI0</accession>
<dbReference type="GO" id="GO:0005886">
    <property type="term" value="C:plasma membrane"/>
    <property type="evidence" value="ECO:0007669"/>
    <property type="project" value="UniProtKB-SubCell"/>
</dbReference>
<protein>
    <submittedName>
        <fullName evidence="3">ABC-2 type transport system permease protein</fullName>
    </submittedName>
</protein>
<feature type="transmembrane region" description="Helical" evidence="1">
    <location>
        <begin position="215"/>
        <end position="240"/>
    </location>
</feature>
<feature type="transmembrane region" description="Helical" evidence="1">
    <location>
        <begin position="128"/>
        <end position="147"/>
    </location>
</feature>
<keyword evidence="1" id="KW-0472">Membrane</keyword>
<evidence type="ECO:0000256" key="1">
    <source>
        <dbReference type="SAM" id="Phobius"/>
    </source>
</evidence>
<gene>
    <name evidence="2" type="ORF">BECKFW1821A_GA0114235_103114</name>
    <name evidence="3" type="ORF">BECKFW1821B_GA0114236_104915</name>
</gene>
<organism evidence="3">
    <name type="scientific">Candidatus Kentrum sp. FW</name>
    <dbReference type="NCBI Taxonomy" id="2126338"/>
    <lineage>
        <taxon>Bacteria</taxon>
        <taxon>Pseudomonadati</taxon>
        <taxon>Pseudomonadota</taxon>
        <taxon>Gammaproteobacteria</taxon>
        <taxon>Candidatus Kentrum</taxon>
    </lineage>
</organism>
<keyword evidence="1" id="KW-0812">Transmembrane</keyword>
<dbReference type="EMBL" id="CAADEW010000031">
    <property type="protein sequence ID" value="VFJ51383.1"/>
    <property type="molecule type" value="Genomic_DNA"/>
</dbReference>
<evidence type="ECO:0000313" key="2">
    <source>
        <dbReference type="EMBL" id="VFJ51383.1"/>
    </source>
</evidence>